<accession>A0A1R1PCD9</accession>
<dbReference type="OrthoDB" id="5563016at2759"/>
<proteinExistence type="predicted"/>
<dbReference type="EMBL" id="LSSK01001872">
    <property type="protein sequence ID" value="OMH78638.1"/>
    <property type="molecule type" value="Genomic_DNA"/>
</dbReference>
<feature type="region of interest" description="Disordered" evidence="1">
    <location>
        <begin position="307"/>
        <end position="335"/>
    </location>
</feature>
<feature type="region of interest" description="Disordered" evidence="1">
    <location>
        <begin position="209"/>
        <end position="240"/>
    </location>
</feature>
<feature type="compositionally biased region" description="Low complexity" evidence="1">
    <location>
        <begin position="222"/>
        <end position="237"/>
    </location>
</feature>
<evidence type="ECO:0000256" key="1">
    <source>
        <dbReference type="SAM" id="MobiDB-lite"/>
    </source>
</evidence>
<evidence type="ECO:0000313" key="3">
    <source>
        <dbReference type="Proteomes" id="UP000188320"/>
    </source>
</evidence>
<organism evidence="2 3">
    <name type="scientific">Zancudomyces culisetae</name>
    <name type="common">Gut fungus</name>
    <name type="synonym">Smittium culisetae</name>
    <dbReference type="NCBI Taxonomy" id="1213189"/>
    <lineage>
        <taxon>Eukaryota</taxon>
        <taxon>Fungi</taxon>
        <taxon>Fungi incertae sedis</taxon>
        <taxon>Zoopagomycota</taxon>
        <taxon>Kickxellomycotina</taxon>
        <taxon>Harpellomycetes</taxon>
        <taxon>Harpellales</taxon>
        <taxon>Legeriomycetaceae</taxon>
        <taxon>Zancudomyces</taxon>
    </lineage>
</organism>
<feature type="compositionally biased region" description="Basic and acidic residues" evidence="1">
    <location>
        <begin position="326"/>
        <end position="335"/>
    </location>
</feature>
<dbReference type="AlphaFoldDB" id="A0A1R1PCD9"/>
<feature type="region of interest" description="Disordered" evidence="1">
    <location>
        <begin position="695"/>
        <end position="741"/>
    </location>
</feature>
<dbReference type="Proteomes" id="UP000188320">
    <property type="component" value="Unassembled WGS sequence"/>
</dbReference>
<gene>
    <name evidence="2" type="ORF">AX774_g7970</name>
</gene>
<keyword evidence="3" id="KW-1185">Reference proteome</keyword>
<feature type="compositionally biased region" description="Polar residues" evidence="1">
    <location>
        <begin position="725"/>
        <end position="741"/>
    </location>
</feature>
<protein>
    <submittedName>
        <fullName evidence="2">Uncharacterized protein</fullName>
    </submittedName>
</protein>
<sequence length="932" mass="104564">MDERTVQGKNNEKKKRGFNFKSIGNVFKHLVGSTEPNRKEKGTRNTFIDKIQKDLDSNIGDRSSKYFTLSGGSARAEKLKRKKSVGSLFDGTKSEYDNPEKTLNLFGTFGKSDFKNISHENYKDTGIQNERVEGDESKEIGGQKSVKKMSSISRLRKSISVYFESKFSIGPHTKEEDMDNEEVHNKLVRKGKTKSENVDIKSLSNLFNSDKRAEQGKGSHRNTSTNLNTHLLTNNKGNLKKHKSFDSINSENTYSESARSYSLRMKTVGARGEIPDRRRSLAYAKFIVNEKKKSGTIEESMVSINDGAEYSCSDNSDQSYKGKGSRKNESKEKIVSKRGCSTGRYSAEDEATKIKILKQAAAAIDKQIESKKKSNRDGYAQNRYVTVVDDAGNRNSVFVNDPRQHGGNGDADSRLIDSVLSNNRESRGASSESVESVTKSYYSYGEQKNSEKGKNANKKELNLEIESPILISIQRDNDKIKLVPLQRIESVRIVKQKNEASVDDSSDSDAENGIESFTVVQIKNTPNQKADITEKAEKMVNSDKLNKRGKVEECEKTNVNSIGRNYEEVQNSSDLEAIFDELERLADKCRNSSVGLASPKRENKNAIKNLKKMMYNDNGLLSDKYLNVKSSIDNVNTRFKENSTENKPSTIEIGNSLLAKNARESFSTSNTCYYERLKDDLTHYVDAEELFKDSNGTCVDGESPEAKKPRSKTGDSPKKNHYIDLSNNASRKNSTSESNNHIAQSELDRFELLCIDDGFDGFVPLNSSSSLANNQSTPSPSLPALSKSSVIFSPKLKFDKFETPITPKKSSENSRFPNISDFSPANTASSASHDHQDSMSFQKVYNDAGTSISPTSPLKEFSNNTLVEKTFRFNETVLIYPTYNSEEYDRLGCDVEKISSELAHEIRVELNNFKYYEMIVHKDSICNTHFID</sequence>
<reference evidence="3" key="1">
    <citation type="submission" date="2017-01" db="EMBL/GenBank/DDBJ databases">
        <authorList>
            <person name="Wang Y."/>
            <person name="White M."/>
            <person name="Kvist S."/>
            <person name="Moncalvo J.-M."/>
        </authorList>
    </citation>
    <scope>NUCLEOTIDE SEQUENCE [LARGE SCALE GENOMIC DNA]</scope>
    <source>
        <strain evidence="3">COL-18-3</strain>
    </source>
</reference>
<evidence type="ECO:0000313" key="2">
    <source>
        <dbReference type="EMBL" id="OMH78638.1"/>
    </source>
</evidence>
<feature type="region of interest" description="Disordered" evidence="1">
    <location>
        <begin position="394"/>
        <end position="414"/>
    </location>
</feature>
<comment type="caution">
    <text evidence="2">The sequence shown here is derived from an EMBL/GenBank/DDBJ whole genome shotgun (WGS) entry which is preliminary data.</text>
</comment>
<feature type="compositionally biased region" description="Basic and acidic residues" evidence="1">
    <location>
        <begin position="704"/>
        <end position="722"/>
    </location>
</feature>
<name>A0A1R1PCD9_ZANCU</name>